<dbReference type="AlphaFoldDB" id="A0A291RPH9"/>
<dbReference type="Proteomes" id="UP000221961">
    <property type="component" value="Chromosome"/>
</dbReference>
<dbReference type="EMBL" id="CP023778">
    <property type="protein sequence ID" value="ATL69225.1"/>
    <property type="molecule type" value="Genomic_DNA"/>
</dbReference>
<name>A0A291RPH9_9NOCA</name>
<sequence length="311" mass="35969">MPAKLNPDYPTIYEHNADWVRRFLPFSDEQSISRILEARYPLSEALQFPKGLPGRIVHTSCVLSLMFQVEDLALLQRALFDDIAADWVAGHRYGPAFASAFGTLQRFMPVDVYRRYRKEWQNWFSSAQEENVLRDRGEIPDLDTCLEIRRLSIGMRPGLVGAEYVHDIDLTRLLKRDPSLVRAGHTAIEHIMLVNDLFSFRKEYFQGEYINVMASLLFTHQYSLQNAVDFVCRRIRDADEALANLCDELRLRYAWYPQVQTYLDTLGSICAGNLRWSLETTRYNGSGYGWSGLRNGRMTLHSDRTTIEEPG</sequence>
<dbReference type="GO" id="GO:0046872">
    <property type="term" value="F:metal ion binding"/>
    <property type="evidence" value="ECO:0007669"/>
    <property type="project" value="UniProtKB-KW"/>
</dbReference>
<keyword evidence="2" id="KW-0460">Magnesium</keyword>
<evidence type="ECO:0000313" key="4">
    <source>
        <dbReference type="Proteomes" id="UP000221961"/>
    </source>
</evidence>
<dbReference type="Gene3D" id="1.10.600.10">
    <property type="entry name" value="Farnesyl Diphosphate Synthase"/>
    <property type="match status" value="1"/>
</dbReference>
<comment type="similarity">
    <text evidence="2">Belongs to the terpene synthase family.</text>
</comment>
<gene>
    <name evidence="3" type="ORF">CRH09_26655</name>
</gene>
<dbReference type="SUPFAM" id="SSF48576">
    <property type="entry name" value="Terpenoid synthases"/>
    <property type="match status" value="1"/>
</dbReference>
<comment type="cofactor">
    <cofactor evidence="2">
        <name>Mg(2+)</name>
        <dbReference type="ChEBI" id="CHEBI:18420"/>
    </cofactor>
</comment>
<proteinExistence type="inferred from homology"/>
<accession>A0A291RPH9</accession>
<dbReference type="Pfam" id="PF19086">
    <property type="entry name" value="Terpene_syn_C_2"/>
    <property type="match status" value="1"/>
</dbReference>
<reference evidence="3 4" key="1">
    <citation type="submission" date="2017-10" db="EMBL/GenBank/DDBJ databases">
        <title>Comparative genomics between pathogenic Norcardia.</title>
        <authorList>
            <person name="Zeng L."/>
        </authorList>
    </citation>
    <scope>NUCLEOTIDE SEQUENCE [LARGE SCALE GENOMIC DNA]</scope>
    <source>
        <strain evidence="3 4">NC_YFY_NT001</strain>
    </source>
</reference>
<dbReference type="PANTHER" id="PTHR35201:SF4">
    <property type="entry name" value="BETA-PINACENE SYNTHASE-RELATED"/>
    <property type="match status" value="1"/>
</dbReference>
<evidence type="ECO:0000313" key="3">
    <source>
        <dbReference type="EMBL" id="ATL69225.1"/>
    </source>
</evidence>
<protein>
    <recommendedName>
        <fullName evidence="2">Terpene synthase</fullName>
        <ecNumber evidence="2">4.2.3.-</ecNumber>
    </recommendedName>
</protein>
<organism evidence="3 4">
    <name type="scientific">Nocardia terpenica</name>
    <dbReference type="NCBI Taxonomy" id="455432"/>
    <lineage>
        <taxon>Bacteria</taxon>
        <taxon>Bacillati</taxon>
        <taxon>Actinomycetota</taxon>
        <taxon>Actinomycetes</taxon>
        <taxon>Mycobacteriales</taxon>
        <taxon>Nocardiaceae</taxon>
        <taxon>Nocardia</taxon>
    </lineage>
</organism>
<dbReference type="GO" id="GO:0010333">
    <property type="term" value="F:terpene synthase activity"/>
    <property type="evidence" value="ECO:0007669"/>
    <property type="project" value="InterPro"/>
</dbReference>
<dbReference type="InterPro" id="IPR008949">
    <property type="entry name" value="Isoprenoid_synthase_dom_sf"/>
</dbReference>
<keyword evidence="1 2" id="KW-0456">Lyase</keyword>
<dbReference type="PANTHER" id="PTHR35201">
    <property type="entry name" value="TERPENE SYNTHASE"/>
    <property type="match status" value="1"/>
</dbReference>
<dbReference type="InterPro" id="IPR034686">
    <property type="entry name" value="Terpene_cyclase-like_2"/>
</dbReference>
<evidence type="ECO:0000256" key="1">
    <source>
        <dbReference type="ARBA" id="ARBA00023239"/>
    </source>
</evidence>
<keyword evidence="2" id="KW-0479">Metal-binding</keyword>
<evidence type="ECO:0000256" key="2">
    <source>
        <dbReference type="RuleBase" id="RU366034"/>
    </source>
</evidence>
<dbReference type="EC" id="4.2.3.-" evidence="2"/>
<dbReference type="KEGG" id="ntp:CRH09_26655"/>